<evidence type="ECO:0000313" key="8">
    <source>
        <dbReference type="EMBL" id="HJG80957.1"/>
    </source>
</evidence>
<evidence type="ECO:0000259" key="7">
    <source>
        <dbReference type="SMART" id="SM00752"/>
    </source>
</evidence>
<protein>
    <submittedName>
        <fullName evidence="8">HTTM domain-containing protein</fullName>
    </submittedName>
</protein>
<feature type="transmembrane region" description="Helical" evidence="6">
    <location>
        <begin position="249"/>
        <end position="281"/>
    </location>
</feature>
<dbReference type="NCBIfam" id="TIGR04033">
    <property type="entry name" value="export_SdpB"/>
    <property type="match status" value="1"/>
</dbReference>
<feature type="region of interest" description="Disordered" evidence="5">
    <location>
        <begin position="299"/>
        <end position="318"/>
    </location>
</feature>
<evidence type="ECO:0000256" key="4">
    <source>
        <dbReference type="ARBA" id="ARBA00023136"/>
    </source>
</evidence>
<evidence type="ECO:0000256" key="3">
    <source>
        <dbReference type="ARBA" id="ARBA00022989"/>
    </source>
</evidence>
<comment type="caution">
    <text evidence="8">The sequence shown here is derived from an EMBL/GenBank/DDBJ whole genome shotgun (WGS) entry which is preliminary data.</text>
</comment>
<feature type="transmembrane region" description="Helical" evidence="6">
    <location>
        <begin position="216"/>
        <end position="242"/>
    </location>
</feature>
<dbReference type="PANTHER" id="PTHR39535">
    <property type="entry name" value="SPORULATION-DELAYING PROTEIN SDPB"/>
    <property type="match status" value="1"/>
</dbReference>
<dbReference type="SMART" id="SM00752">
    <property type="entry name" value="HTTM"/>
    <property type="match status" value="1"/>
</dbReference>
<comment type="subcellular location">
    <subcellularLocation>
        <location evidence="1">Endomembrane system</location>
        <topology evidence="1">Multi-pass membrane protein</topology>
    </subcellularLocation>
</comment>
<evidence type="ECO:0000256" key="2">
    <source>
        <dbReference type="ARBA" id="ARBA00022692"/>
    </source>
</evidence>
<feature type="transmembrane region" description="Helical" evidence="6">
    <location>
        <begin position="73"/>
        <end position="91"/>
    </location>
</feature>
<evidence type="ECO:0000256" key="5">
    <source>
        <dbReference type="SAM" id="MobiDB-lite"/>
    </source>
</evidence>
<evidence type="ECO:0000256" key="6">
    <source>
        <dbReference type="SAM" id="Phobius"/>
    </source>
</evidence>
<proteinExistence type="predicted"/>
<accession>A0A921MFM4</accession>
<dbReference type="Proteomes" id="UP000784435">
    <property type="component" value="Unassembled WGS sequence"/>
</dbReference>
<dbReference type="InterPro" id="IPR052964">
    <property type="entry name" value="Sporulation_signal_mat"/>
</dbReference>
<keyword evidence="3 6" id="KW-1133">Transmembrane helix</keyword>
<dbReference type="GO" id="GO:0012505">
    <property type="term" value="C:endomembrane system"/>
    <property type="evidence" value="ECO:0007669"/>
    <property type="project" value="UniProtKB-SubCell"/>
</dbReference>
<dbReference type="PANTHER" id="PTHR39535:SF2">
    <property type="entry name" value="HTTM DOMAIN-CONTAINING PROTEIN"/>
    <property type="match status" value="1"/>
</dbReference>
<dbReference type="EMBL" id="DYUK01000240">
    <property type="protein sequence ID" value="HJG80957.1"/>
    <property type="molecule type" value="Genomic_DNA"/>
</dbReference>
<name>A0A921MFM4_9MICO</name>
<dbReference type="InterPro" id="IPR023894">
    <property type="entry name" value="Sporulation_SdpB"/>
</dbReference>
<dbReference type="InterPro" id="IPR011020">
    <property type="entry name" value="HTTM-like"/>
</dbReference>
<feature type="transmembrane region" description="Helical" evidence="6">
    <location>
        <begin position="160"/>
        <end position="179"/>
    </location>
</feature>
<feature type="domain" description="HTTM-like" evidence="7">
    <location>
        <begin position="13"/>
        <end position="285"/>
    </location>
</feature>
<gene>
    <name evidence="8" type="ORF">K8V08_11155</name>
</gene>
<evidence type="ECO:0000313" key="9">
    <source>
        <dbReference type="Proteomes" id="UP000784435"/>
    </source>
</evidence>
<keyword evidence="2 6" id="KW-0812">Transmembrane</keyword>
<sequence length="318" mass="34390">MAKTVSRVLRATAAHVPGNGVQLARTFLAISTLITLVGTPDSSLFRLVLGAEDAIACNGALIVGAYCAIPVRWIATAVGVLIALWVISGWFPRYSAIPQAWFAFSFDAAVAIGEGGDQVNHNLSLILAVIALFDSRRNAWSTSEPISENYRVRGAVSRGIMLFALVLAQLQVAFIYFHSGIGKATVSEWSEGSAVYYIVNGQFGVPRYLDFLGAWVAHPVISVVLTWSVICLEILLALAVILPDRIRRCLVLAGVAFHLGIIVFMGLWSFGFAMFACLVIVGLRTSPAFESIWPGPLTTRADDDSEETEARRQTSTRA</sequence>
<keyword evidence="4 6" id="KW-0472">Membrane</keyword>
<evidence type="ECO:0000256" key="1">
    <source>
        <dbReference type="ARBA" id="ARBA00004127"/>
    </source>
</evidence>
<dbReference type="AlphaFoldDB" id="A0A921MFM4"/>
<reference evidence="8" key="2">
    <citation type="submission" date="2021-09" db="EMBL/GenBank/DDBJ databases">
        <authorList>
            <person name="Gilroy R."/>
        </authorList>
    </citation>
    <scope>NUCLEOTIDE SEQUENCE</scope>
    <source>
        <strain evidence="8">ChiGjej5B5-7349</strain>
    </source>
</reference>
<reference evidence="8" key="1">
    <citation type="journal article" date="2021" name="PeerJ">
        <title>Extensive microbial diversity within the chicken gut microbiome revealed by metagenomics and culture.</title>
        <authorList>
            <person name="Gilroy R."/>
            <person name="Ravi A."/>
            <person name="Getino M."/>
            <person name="Pursley I."/>
            <person name="Horton D.L."/>
            <person name="Alikhan N.F."/>
            <person name="Baker D."/>
            <person name="Gharbi K."/>
            <person name="Hall N."/>
            <person name="Watson M."/>
            <person name="Adriaenssens E.M."/>
            <person name="Foster-Nyarko E."/>
            <person name="Jarju S."/>
            <person name="Secka A."/>
            <person name="Antonio M."/>
            <person name="Oren A."/>
            <person name="Chaudhuri R.R."/>
            <person name="La Ragione R."/>
            <person name="Hildebrand F."/>
            <person name="Pallen M.J."/>
        </authorList>
    </citation>
    <scope>NUCLEOTIDE SEQUENCE</scope>
    <source>
        <strain evidence="8">ChiGjej5B5-7349</strain>
    </source>
</reference>
<organism evidence="8 9">
    <name type="scientific">Brevibacterium senegalense</name>
    <dbReference type="NCBI Taxonomy" id="1033736"/>
    <lineage>
        <taxon>Bacteria</taxon>
        <taxon>Bacillati</taxon>
        <taxon>Actinomycetota</taxon>
        <taxon>Actinomycetes</taxon>
        <taxon>Micrococcales</taxon>
        <taxon>Brevibacteriaceae</taxon>
        <taxon>Brevibacterium</taxon>
    </lineage>
</organism>